<organism evidence="1 2">
    <name type="scientific">Tulasnella calospora MUT 4182</name>
    <dbReference type="NCBI Taxonomy" id="1051891"/>
    <lineage>
        <taxon>Eukaryota</taxon>
        <taxon>Fungi</taxon>
        <taxon>Dikarya</taxon>
        <taxon>Basidiomycota</taxon>
        <taxon>Agaricomycotina</taxon>
        <taxon>Agaricomycetes</taxon>
        <taxon>Cantharellales</taxon>
        <taxon>Tulasnellaceae</taxon>
        <taxon>Tulasnella</taxon>
    </lineage>
</organism>
<proteinExistence type="predicted"/>
<name>A0A0C3LG62_9AGAM</name>
<keyword evidence="2" id="KW-1185">Reference proteome</keyword>
<gene>
    <name evidence="1" type="ORF">M407DRAFT_137450</name>
</gene>
<accession>A0A0C3LG62</accession>
<reference evidence="2" key="2">
    <citation type="submission" date="2015-01" db="EMBL/GenBank/DDBJ databases">
        <title>Evolutionary Origins and Diversification of the Mycorrhizal Mutualists.</title>
        <authorList>
            <consortium name="DOE Joint Genome Institute"/>
            <consortium name="Mycorrhizal Genomics Consortium"/>
            <person name="Kohler A."/>
            <person name="Kuo A."/>
            <person name="Nagy L.G."/>
            <person name="Floudas D."/>
            <person name="Copeland A."/>
            <person name="Barry K.W."/>
            <person name="Cichocki N."/>
            <person name="Veneault-Fourrey C."/>
            <person name="LaButti K."/>
            <person name="Lindquist E.A."/>
            <person name="Lipzen A."/>
            <person name="Lundell T."/>
            <person name="Morin E."/>
            <person name="Murat C."/>
            <person name="Riley R."/>
            <person name="Ohm R."/>
            <person name="Sun H."/>
            <person name="Tunlid A."/>
            <person name="Henrissat B."/>
            <person name="Grigoriev I.V."/>
            <person name="Hibbett D.S."/>
            <person name="Martin F."/>
        </authorList>
    </citation>
    <scope>NUCLEOTIDE SEQUENCE [LARGE SCALE GENOMIC DNA]</scope>
    <source>
        <strain evidence="2">MUT 4182</strain>
    </source>
</reference>
<protein>
    <submittedName>
        <fullName evidence="1">Uncharacterized protein</fullName>
    </submittedName>
</protein>
<sequence>MRRNRILETLCPPPAAIAHAPLYSGQAVPALLSLTPTLFLLGLYSCFTLSLNLRHSGTVHATARSSVSLVSK</sequence>
<evidence type="ECO:0000313" key="2">
    <source>
        <dbReference type="Proteomes" id="UP000054248"/>
    </source>
</evidence>
<dbReference type="HOGENOM" id="CLU_2724074_0_0_1"/>
<dbReference type="Proteomes" id="UP000054248">
    <property type="component" value="Unassembled WGS sequence"/>
</dbReference>
<reference evidence="1 2" key="1">
    <citation type="submission" date="2014-04" db="EMBL/GenBank/DDBJ databases">
        <authorList>
            <consortium name="DOE Joint Genome Institute"/>
            <person name="Kuo A."/>
            <person name="Girlanda M."/>
            <person name="Perotto S."/>
            <person name="Kohler A."/>
            <person name="Nagy L.G."/>
            <person name="Floudas D."/>
            <person name="Copeland A."/>
            <person name="Barry K.W."/>
            <person name="Cichocki N."/>
            <person name="Veneault-Fourrey C."/>
            <person name="LaButti K."/>
            <person name="Lindquist E.A."/>
            <person name="Lipzen A."/>
            <person name="Lundell T."/>
            <person name="Morin E."/>
            <person name="Murat C."/>
            <person name="Sun H."/>
            <person name="Tunlid A."/>
            <person name="Henrissat B."/>
            <person name="Grigoriev I.V."/>
            <person name="Hibbett D.S."/>
            <person name="Martin F."/>
            <person name="Nordberg H.P."/>
            <person name="Cantor M.N."/>
            <person name="Hua S.X."/>
        </authorList>
    </citation>
    <scope>NUCLEOTIDE SEQUENCE [LARGE SCALE GENOMIC DNA]</scope>
    <source>
        <strain evidence="1 2">MUT 4182</strain>
    </source>
</reference>
<dbReference type="EMBL" id="KN823175">
    <property type="protein sequence ID" value="KIO20427.1"/>
    <property type="molecule type" value="Genomic_DNA"/>
</dbReference>
<evidence type="ECO:0000313" key="1">
    <source>
        <dbReference type="EMBL" id="KIO20427.1"/>
    </source>
</evidence>
<dbReference type="AlphaFoldDB" id="A0A0C3LG62"/>